<feature type="region of interest" description="Disordered" evidence="1">
    <location>
        <begin position="1"/>
        <end position="30"/>
    </location>
</feature>
<comment type="caution">
    <text evidence="2">The sequence shown here is derived from an EMBL/GenBank/DDBJ whole genome shotgun (WGS) entry which is preliminary data.</text>
</comment>
<dbReference type="AlphaFoldDB" id="A0A498IMQ4"/>
<evidence type="ECO:0000313" key="3">
    <source>
        <dbReference type="Proteomes" id="UP000290289"/>
    </source>
</evidence>
<organism evidence="2 3">
    <name type="scientific">Malus domestica</name>
    <name type="common">Apple</name>
    <name type="synonym">Pyrus malus</name>
    <dbReference type="NCBI Taxonomy" id="3750"/>
    <lineage>
        <taxon>Eukaryota</taxon>
        <taxon>Viridiplantae</taxon>
        <taxon>Streptophyta</taxon>
        <taxon>Embryophyta</taxon>
        <taxon>Tracheophyta</taxon>
        <taxon>Spermatophyta</taxon>
        <taxon>Magnoliopsida</taxon>
        <taxon>eudicotyledons</taxon>
        <taxon>Gunneridae</taxon>
        <taxon>Pentapetalae</taxon>
        <taxon>rosids</taxon>
        <taxon>fabids</taxon>
        <taxon>Rosales</taxon>
        <taxon>Rosaceae</taxon>
        <taxon>Amygdaloideae</taxon>
        <taxon>Maleae</taxon>
        <taxon>Malus</taxon>
    </lineage>
</organism>
<name>A0A498IMQ4_MALDO</name>
<dbReference type="Proteomes" id="UP000290289">
    <property type="component" value="Chromosome 12"/>
</dbReference>
<keyword evidence="3" id="KW-1185">Reference proteome</keyword>
<evidence type="ECO:0000256" key="1">
    <source>
        <dbReference type="SAM" id="MobiDB-lite"/>
    </source>
</evidence>
<gene>
    <name evidence="2" type="ORF">DVH24_036854</name>
</gene>
<proteinExistence type="predicted"/>
<dbReference type="EMBL" id="RDQH01000338">
    <property type="protein sequence ID" value="RXH82513.1"/>
    <property type="molecule type" value="Genomic_DNA"/>
</dbReference>
<accession>A0A498IMQ4</accession>
<protein>
    <submittedName>
        <fullName evidence="2">Uncharacterized protein</fullName>
    </submittedName>
</protein>
<reference evidence="2 3" key="1">
    <citation type="submission" date="2018-10" db="EMBL/GenBank/DDBJ databases">
        <title>A high-quality apple genome assembly.</title>
        <authorList>
            <person name="Hu J."/>
        </authorList>
    </citation>
    <scope>NUCLEOTIDE SEQUENCE [LARGE SCALE GENOMIC DNA]</scope>
    <source>
        <strain evidence="3">cv. HFTH1</strain>
        <tissue evidence="2">Young leaf</tissue>
    </source>
</reference>
<sequence length="307" mass="33927">MQLTPLGMVTRSPAPNSTKSEDDDDDEPFLGRKLSEIKTYLGHELIPNSDNRESERLLSTTILRLESASAEAFDDAVAAMRDNGIVERKGGRRRKRQLGGMDEKGVVGWINTRGYVPKSRSRAEDMCKSASGEEEISRIHTTGYPNKQKQKIRTKVLLGKKRKNKKRTTGSHSLSEPGASILLLGVSAEVEANIETEAVDVQRCRRDVDCFFFLPICEGLKYCDRGWCKCFEGQVIIDPPLASVEAYNSATAVEEAAADAKCWRDVDCEFAVKCPPGDIKFCVHGKCECVEGSKNPPPADEAPNLEN</sequence>
<evidence type="ECO:0000313" key="2">
    <source>
        <dbReference type="EMBL" id="RXH82513.1"/>
    </source>
</evidence>